<dbReference type="InterPro" id="IPR036322">
    <property type="entry name" value="WD40_repeat_dom_sf"/>
</dbReference>
<dbReference type="EMBL" id="JAWXYG010000002">
    <property type="protein sequence ID" value="KAK4282420.1"/>
    <property type="molecule type" value="Genomic_DNA"/>
</dbReference>
<dbReference type="Gene3D" id="2.130.10.10">
    <property type="entry name" value="YVTN repeat-like/Quinoprotein amine dehydrogenase"/>
    <property type="match status" value="1"/>
</dbReference>
<name>A0AAE1N373_9FABA</name>
<dbReference type="InterPro" id="IPR015943">
    <property type="entry name" value="WD40/YVTN_repeat-like_dom_sf"/>
</dbReference>
<evidence type="ECO:0000256" key="8">
    <source>
        <dbReference type="ARBA" id="ARBA00032565"/>
    </source>
</evidence>
<evidence type="ECO:0000256" key="6">
    <source>
        <dbReference type="ARBA" id="ARBA00023140"/>
    </source>
</evidence>
<evidence type="ECO:0000256" key="1">
    <source>
        <dbReference type="ARBA" id="ARBA00004253"/>
    </source>
</evidence>
<dbReference type="Proteomes" id="UP001293593">
    <property type="component" value="Unassembled WGS sequence"/>
</dbReference>
<proteinExistence type="inferred from homology"/>
<keyword evidence="6" id="KW-0576">Peroxisome</keyword>
<comment type="subcellular location">
    <subcellularLocation>
        <location evidence="2">Cytoplasm</location>
        <location evidence="2">Cytosol</location>
    </subcellularLocation>
    <subcellularLocation>
        <location evidence="1">Peroxisome matrix</location>
    </subcellularLocation>
</comment>
<dbReference type="InterPro" id="IPR044536">
    <property type="entry name" value="PEX7"/>
</dbReference>
<dbReference type="GO" id="GO:0005782">
    <property type="term" value="C:peroxisomal matrix"/>
    <property type="evidence" value="ECO:0007669"/>
    <property type="project" value="UniProtKB-SubCell"/>
</dbReference>
<protein>
    <recommendedName>
        <fullName evidence="8">Peroxin-7</fullName>
    </recommendedName>
</protein>
<keyword evidence="3" id="KW-0813">Transport</keyword>
<keyword evidence="10" id="KW-1185">Reference proteome</keyword>
<organism evidence="9 10">
    <name type="scientific">Acacia crassicarpa</name>
    <name type="common">northern wattle</name>
    <dbReference type="NCBI Taxonomy" id="499986"/>
    <lineage>
        <taxon>Eukaryota</taxon>
        <taxon>Viridiplantae</taxon>
        <taxon>Streptophyta</taxon>
        <taxon>Embryophyta</taxon>
        <taxon>Tracheophyta</taxon>
        <taxon>Spermatophyta</taxon>
        <taxon>Magnoliopsida</taxon>
        <taxon>eudicotyledons</taxon>
        <taxon>Gunneridae</taxon>
        <taxon>Pentapetalae</taxon>
        <taxon>rosids</taxon>
        <taxon>fabids</taxon>
        <taxon>Fabales</taxon>
        <taxon>Fabaceae</taxon>
        <taxon>Caesalpinioideae</taxon>
        <taxon>mimosoid clade</taxon>
        <taxon>Acacieae</taxon>
        <taxon>Acacia</taxon>
    </lineage>
</organism>
<dbReference type="InterPro" id="IPR001680">
    <property type="entry name" value="WD40_rpt"/>
</dbReference>
<evidence type="ECO:0000256" key="5">
    <source>
        <dbReference type="ARBA" id="ARBA00022927"/>
    </source>
</evidence>
<dbReference type="GO" id="GO:0016558">
    <property type="term" value="P:protein import into peroxisome matrix"/>
    <property type="evidence" value="ECO:0007669"/>
    <property type="project" value="InterPro"/>
</dbReference>
<keyword evidence="4" id="KW-0963">Cytoplasm</keyword>
<comment type="similarity">
    <text evidence="7">Belongs to the WD repeat peroxin-7 family.</text>
</comment>
<evidence type="ECO:0000256" key="4">
    <source>
        <dbReference type="ARBA" id="ARBA00022490"/>
    </source>
</evidence>
<dbReference type="GO" id="GO:0005053">
    <property type="term" value="F:peroxisome matrix targeting signal-2 binding"/>
    <property type="evidence" value="ECO:0007669"/>
    <property type="project" value="InterPro"/>
</dbReference>
<sequence>MPLFKTPFSGYSVKFSPFYKNCIAVATAQNFGILENGRVQVLDLSPNPGMPISEMVAYDTADGAYDVAWSESHDSLLVAAIGDGSVKLYDLALPPTSNPIRSFHEHTQEVQSTDYNLVRRDSFITSSWDDTINPITVARFVDRVWVNKWGFNKKRKEKKNTKATWAVKFTHK</sequence>
<reference evidence="9" key="1">
    <citation type="submission" date="2023-10" db="EMBL/GenBank/DDBJ databases">
        <title>Chromosome-level genome of the transformable northern wattle, Acacia crassicarpa.</title>
        <authorList>
            <person name="Massaro I."/>
            <person name="Sinha N.R."/>
            <person name="Poethig S."/>
            <person name="Leichty A.R."/>
        </authorList>
    </citation>
    <scope>NUCLEOTIDE SEQUENCE</scope>
    <source>
        <strain evidence="9">Acra3RX</strain>
        <tissue evidence="9">Leaf</tissue>
    </source>
</reference>
<dbReference type="PANTHER" id="PTHR46027:SF1">
    <property type="entry name" value="PEROXISOMAL TARGETING SIGNAL 2 RECEPTOR"/>
    <property type="match status" value="1"/>
</dbReference>
<dbReference type="SUPFAM" id="SSF50978">
    <property type="entry name" value="WD40 repeat-like"/>
    <property type="match status" value="1"/>
</dbReference>
<keyword evidence="5" id="KW-0653">Protein transport</keyword>
<dbReference type="GO" id="GO:0005829">
    <property type="term" value="C:cytosol"/>
    <property type="evidence" value="ECO:0007669"/>
    <property type="project" value="UniProtKB-SubCell"/>
</dbReference>
<evidence type="ECO:0000256" key="3">
    <source>
        <dbReference type="ARBA" id="ARBA00022448"/>
    </source>
</evidence>
<gene>
    <name evidence="9" type="ORF">QN277_013800</name>
</gene>
<dbReference type="SMART" id="SM00320">
    <property type="entry name" value="WD40"/>
    <property type="match status" value="2"/>
</dbReference>
<dbReference type="AlphaFoldDB" id="A0AAE1N373"/>
<dbReference type="PANTHER" id="PTHR46027">
    <property type="entry name" value="PEROXISOMAL TARGETING SIGNAL 2 RECEPTOR"/>
    <property type="match status" value="1"/>
</dbReference>
<evidence type="ECO:0000256" key="2">
    <source>
        <dbReference type="ARBA" id="ARBA00004514"/>
    </source>
</evidence>
<evidence type="ECO:0000256" key="7">
    <source>
        <dbReference type="ARBA" id="ARBA00024017"/>
    </source>
</evidence>
<evidence type="ECO:0000313" key="10">
    <source>
        <dbReference type="Proteomes" id="UP001293593"/>
    </source>
</evidence>
<evidence type="ECO:0000313" key="9">
    <source>
        <dbReference type="EMBL" id="KAK4282420.1"/>
    </source>
</evidence>
<comment type="caution">
    <text evidence="9">The sequence shown here is derived from an EMBL/GenBank/DDBJ whole genome shotgun (WGS) entry which is preliminary data.</text>
</comment>
<accession>A0AAE1N373</accession>